<dbReference type="PANTHER" id="PTHR48466:SF2">
    <property type="entry name" value="OS10G0509000 PROTEIN"/>
    <property type="match status" value="1"/>
</dbReference>
<dbReference type="GO" id="GO:0005524">
    <property type="term" value="F:ATP binding"/>
    <property type="evidence" value="ECO:0007669"/>
    <property type="project" value="InterPro"/>
</dbReference>
<keyword evidence="1" id="KW-0378">Hydrolase</keyword>
<organism evidence="1 2">
    <name type="scientific">Monoraphidium neglectum</name>
    <dbReference type="NCBI Taxonomy" id="145388"/>
    <lineage>
        <taxon>Eukaryota</taxon>
        <taxon>Viridiplantae</taxon>
        <taxon>Chlorophyta</taxon>
        <taxon>core chlorophytes</taxon>
        <taxon>Chlorophyceae</taxon>
        <taxon>CS clade</taxon>
        <taxon>Sphaeropleales</taxon>
        <taxon>Selenastraceae</taxon>
        <taxon>Monoraphidium</taxon>
    </lineage>
</organism>
<reference evidence="1 2" key="1">
    <citation type="journal article" date="2013" name="BMC Genomics">
        <title>Reconstruction of the lipid metabolism for the microalga Monoraphidium neglectum from its genome sequence reveals characteristics suitable for biofuel production.</title>
        <authorList>
            <person name="Bogen C."/>
            <person name="Al-Dilaimi A."/>
            <person name="Albersmeier A."/>
            <person name="Wichmann J."/>
            <person name="Grundmann M."/>
            <person name="Rupp O."/>
            <person name="Lauersen K.J."/>
            <person name="Blifernez-Klassen O."/>
            <person name="Kalinowski J."/>
            <person name="Goesmann A."/>
            <person name="Mussgnug J.H."/>
            <person name="Kruse O."/>
        </authorList>
    </citation>
    <scope>NUCLEOTIDE SEQUENCE [LARGE SCALE GENOMIC DNA]</scope>
    <source>
        <strain evidence="1 2">SAG 48.87</strain>
    </source>
</reference>
<evidence type="ECO:0000313" key="2">
    <source>
        <dbReference type="Proteomes" id="UP000054498"/>
    </source>
</evidence>
<protein>
    <submittedName>
        <fullName evidence="1">DNA mismatch repair protein MutS2</fullName>
        <ecNumber evidence="1">3.6.3.14</ecNumber>
    </submittedName>
</protein>
<proteinExistence type="predicted"/>
<dbReference type="KEGG" id="mng:MNEG_13409"/>
<dbReference type="GO" id="GO:0030983">
    <property type="term" value="F:mismatched DNA binding"/>
    <property type="evidence" value="ECO:0007669"/>
    <property type="project" value="InterPro"/>
</dbReference>
<name>A0A0D2J3P1_9CHLO</name>
<dbReference type="STRING" id="145388.A0A0D2J3P1"/>
<dbReference type="GO" id="GO:0016787">
    <property type="term" value="F:hydrolase activity"/>
    <property type="evidence" value="ECO:0007669"/>
    <property type="project" value="UniProtKB-KW"/>
</dbReference>
<dbReference type="GO" id="GO:0140664">
    <property type="term" value="F:ATP-dependent DNA damage sensor activity"/>
    <property type="evidence" value="ECO:0007669"/>
    <property type="project" value="InterPro"/>
</dbReference>
<dbReference type="RefSeq" id="XP_013893572.1">
    <property type="nucleotide sequence ID" value="XM_014038118.1"/>
</dbReference>
<gene>
    <name evidence="1" type="ORF">MNEG_13409</name>
</gene>
<dbReference type="Proteomes" id="UP000054498">
    <property type="component" value="Unassembled WGS sequence"/>
</dbReference>
<keyword evidence="2" id="KW-1185">Reference proteome</keyword>
<dbReference type="EC" id="3.6.3.14" evidence="1"/>
<dbReference type="EMBL" id="KK104025">
    <property type="protein sequence ID" value="KIY94552.1"/>
    <property type="molecule type" value="Genomic_DNA"/>
</dbReference>
<dbReference type="InterPro" id="IPR045076">
    <property type="entry name" value="MutS"/>
</dbReference>
<dbReference type="GO" id="GO:0006298">
    <property type="term" value="P:mismatch repair"/>
    <property type="evidence" value="ECO:0007669"/>
    <property type="project" value="InterPro"/>
</dbReference>
<dbReference type="AlphaFoldDB" id="A0A0D2J3P1"/>
<accession>A0A0D2J3P1</accession>
<evidence type="ECO:0000313" key="1">
    <source>
        <dbReference type="EMBL" id="KIY94552.1"/>
    </source>
</evidence>
<sequence length="266" mass="27333">MGPAFKATLDLLQWPAFCEHVADFASTSVGKRLCRQLEVPLDQAASERLLAETRAVITLELDYSSTLDFGGINTGDAEGAIRRADKGGMVSGPQLRGLVTLINGADKLRKQIQTVARQMGAGGRDSPLRPLLAAVAGLSPPAALVRDIGFAIGEDGEVQEAASAQVRTTRARVRALTARAASVLKSFPGEVSERGGRMCVAVAPGTKIAGGVMLGTTVGGGMAFIEPPQVGNGAWLGGSGAAAVGLRLIAGTHLYEGAGGRSRVGF</sequence>
<dbReference type="OrthoDB" id="1924787at2759"/>
<dbReference type="PANTHER" id="PTHR48466">
    <property type="entry name" value="OS10G0509000 PROTEIN-RELATED"/>
    <property type="match status" value="1"/>
</dbReference>
<dbReference type="GeneID" id="25730868"/>